<evidence type="ECO:0000313" key="3">
    <source>
        <dbReference type="RefSeq" id="XP_011299475.1"/>
    </source>
</evidence>
<feature type="compositionally biased region" description="Acidic residues" evidence="1">
    <location>
        <begin position="172"/>
        <end position="188"/>
    </location>
</feature>
<reference evidence="3" key="1">
    <citation type="submission" date="2025-08" db="UniProtKB">
        <authorList>
            <consortium name="RefSeq"/>
        </authorList>
    </citation>
    <scope>IDENTIFICATION</scope>
    <source>
        <strain evidence="3">USDA-PBARC FA_bdor</strain>
        <tissue evidence="3">Whole organism</tissue>
    </source>
</reference>
<feature type="region of interest" description="Disordered" evidence="1">
    <location>
        <begin position="164"/>
        <end position="248"/>
    </location>
</feature>
<organism evidence="2 3">
    <name type="scientific">Fopius arisanus</name>
    <dbReference type="NCBI Taxonomy" id="64838"/>
    <lineage>
        <taxon>Eukaryota</taxon>
        <taxon>Metazoa</taxon>
        <taxon>Ecdysozoa</taxon>
        <taxon>Arthropoda</taxon>
        <taxon>Hexapoda</taxon>
        <taxon>Insecta</taxon>
        <taxon>Pterygota</taxon>
        <taxon>Neoptera</taxon>
        <taxon>Endopterygota</taxon>
        <taxon>Hymenoptera</taxon>
        <taxon>Apocrita</taxon>
        <taxon>Ichneumonoidea</taxon>
        <taxon>Braconidae</taxon>
        <taxon>Opiinae</taxon>
        <taxon>Fopius</taxon>
    </lineage>
</organism>
<dbReference type="KEGG" id="fas:105264352"/>
<proteinExistence type="predicted"/>
<feature type="compositionally biased region" description="Basic and acidic residues" evidence="1">
    <location>
        <begin position="422"/>
        <end position="433"/>
    </location>
</feature>
<gene>
    <name evidence="3" type="primary">LOC105264352</name>
</gene>
<dbReference type="OrthoDB" id="10686096at2759"/>
<feature type="region of interest" description="Disordered" evidence="1">
    <location>
        <begin position="372"/>
        <end position="523"/>
    </location>
</feature>
<feature type="compositionally biased region" description="Basic and acidic residues" evidence="1">
    <location>
        <begin position="65"/>
        <end position="74"/>
    </location>
</feature>
<feature type="compositionally biased region" description="Basic and acidic residues" evidence="1">
    <location>
        <begin position="465"/>
        <end position="475"/>
    </location>
</feature>
<dbReference type="GeneID" id="105264352"/>
<dbReference type="Proteomes" id="UP000694866">
    <property type="component" value="Unplaced"/>
</dbReference>
<feature type="region of interest" description="Disordered" evidence="1">
    <location>
        <begin position="1"/>
        <end position="20"/>
    </location>
</feature>
<feature type="compositionally biased region" description="Basic residues" evidence="1">
    <location>
        <begin position="501"/>
        <end position="510"/>
    </location>
</feature>
<keyword evidence="2" id="KW-1185">Reference proteome</keyword>
<sequence length="548" mass="63076">MEKAQSTSTPLGQTPEGFELDSVISPIEAILNRRTMGNRRTPGVNKPRLSSKGKKRTIASVRKQLRSDSSDDGRRKRISPVLRKAPKLVKWKSLKKKNVENQRKMQKTQHRQVREPEVIREALEPIDIIQILEKETLSGQRRDNLDSTKDTRLLSREDDELDAVQIQGRVTDDEDSAREIPVEEENLETEIFAEKEISREEDISSEKDISSENEFSPVKKIPPKTMSPSVHKKISQHQINELDKSNPWRSSTSEELFARLIGESSNKSPILDSPDFSDTMDSSSGPEALTPPEEFPLQERIDETLREYKVPHCIPKNRGILEKSLINRWPLRRKTLEERRRIQKIARKSCAGRYLGFLSHYRFVSYSSLGEDSTDEETITGLPPGRSRRERIKRRRKNVRGYDQRNETPFKASAPTSESSNEDSRVENEESSHRQKINIKKRKGTNADDLIATSKKRRTAGRLESSTRRIQEEIKSSSCLEESSDQEGRSEIDETSSSSIRPRKRITRRLKVSDSEESSNFMNSRLQSELFPRKKTAISFNSMEDWSE</sequence>
<feature type="compositionally biased region" description="Basic and acidic residues" evidence="1">
    <location>
        <begin position="192"/>
        <end position="210"/>
    </location>
</feature>
<protein>
    <submittedName>
        <fullName evidence="3">Peptidyl-prolyl cis-trans isomerase G-like</fullName>
    </submittedName>
</protein>
<feature type="region of interest" description="Disordered" evidence="1">
    <location>
        <begin position="266"/>
        <end position="292"/>
    </location>
</feature>
<name>A0A9R1SYJ1_9HYME</name>
<feature type="region of interest" description="Disordered" evidence="1">
    <location>
        <begin position="31"/>
        <end position="82"/>
    </location>
</feature>
<feature type="compositionally biased region" description="Basic residues" evidence="1">
    <location>
        <begin position="386"/>
        <end position="399"/>
    </location>
</feature>
<feature type="compositionally biased region" description="Basic residues" evidence="1">
    <location>
        <begin position="434"/>
        <end position="444"/>
    </location>
</feature>
<feature type="compositionally biased region" description="Polar residues" evidence="1">
    <location>
        <begin position="1"/>
        <end position="12"/>
    </location>
</feature>
<accession>A0A9R1SYJ1</accession>
<dbReference type="AlphaFoldDB" id="A0A9R1SYJ1"/>
<evidence type="ECO:0000256" key="1">
    <source>
        <dbReference type="SAM" id="MobiDB-lite"/>
    </source>
</evidence>
<dbReference type="RefSeq" id="XP_011299475.1">
    <property type="nucleotide sequence ID" value="XM_011301173.1"/>
</dbReference>
<evidence type="ECO:0000313" key="2">
    <source>
        <dbReference type="Proteomes" id="UP000694866"/>
    </source>
</evidence>